<gene>
    <name evidence="3" type="ORF">Cflav_PD2692</name>
</gene>
<dbReference type="InterPro" id="IPR001789">
    <property type="entry name" value="Sig_transdc_resp-reg_receiver"/>
</dbReference>
<dbReference type="PROSITE" id="PS50110">
    <property type="entry name" value="RESPONSE_REGULATORY"/>
    <property type="match status" value="1"/>
</dbReference>
<dbReference type="SMART" id="SM00448">
    <property type="entry name" value="REC"/>
    <property type="match status" value="1"/>
</dbReference>
<dbReference type="EMBL" id="ABOX02000022">
    <property type="protein sequence ID" value="EEF59888.1"/>
    <property type="molecule type" value="Genomic_DNA"/>
</dbReference>
<sequence>MPKTILLVEDFEDDAILFKLALNQAGVVNSIITVATTEEAISYLLGDGPYADRTAHPLPTVICVDLKLNGRDGLHLLGWLNIFPQFNETLVIVLSGYHELKEVRAAYGMGADSFLSKPIHPKDVENLIRAYPQYWDFKRVDHL</sequence>
<dbReference type="Proteomes" id="UP000003688">
    <property type="component" value="Unassembled WGS sequence"/>
</dbReference>
<dbReference type="SUPFAM" id="SSF52172">
    <property type="entry name" value="CheY-like"/>
    <property type="match status" value="1"/>
</dbReference>
<dbReference type="InterPro" id="IPR052893">
    <property type="entry name" value="TCS_response_regulator"/>
</dbReference>
<dbReference type="Gene3D" id="3.40.50.2300">
    <property type="match status" value="1"/>
</dbReference>
<evidence type="ECO:0000259" key="2">
    <source>
        <dbReference type="PROSITE" id="PS50110"/>
    </source>
</evidence>
<feature type="modified residue" description="4-aspartylphosphate" evidence="1">
    <location>
        <position position="65"/>
    </location>
</feature>
<protein>
    <submittedName>
        <fullName evidence="3">Response regulator receiver protein</fullName>
    </submittedName>
</protein>
<evidence type="ECO:0000313" key="4">
    <source>
        <dbReference type="Proteomes" id="UP000003688"/>
    </source>
</evidence>
<keyword evidence="1" id="KW-0597">Phosphoprotein</keyword>
<proteinExistence type="predicted"/>
<dbReference type="AlphaFoldDB" id="B9XJL2"/>
<dbReference type="OrthoDB" id="192140at2"/>
<keyword evidence="4" id="KW-1185">Reference proteome</keyword>
<dbReference type="RefSeq" id="WP_007416005.1">
    <property type="nucleotide sequence ID" value="NZ_ABOX02000022.1"/>
</dbReference>
<dbReference type="STRING" id="320771.Cflav_PD2692"/>
<name>B9XJL2_PEDPL</name>
<accession>B9XJL2</accession>
<dbReference type="InterPro" id="IPR011006">
    <property type="entry name" value="CheY-like_superfamily"/>
</dbReference>
<evidence type="ECO:0000256" key="1">
    <source>
        <dbReference type="PROSITE-ProRule" id="PRU00169"/>
    </source>
</evidence>
<dbReference type="GO" id="GO:0000160">
    <property type="term" value="P:phosphorelay signal transduction system"/>
    <property type="evidence" value="ECO:0007669"/>
    <property type="project" value="InterPro"/>
</dbReference>
<dbReference type="PANTHER" id="PTHR44520:SF1">
    <property type="entry name" value="TWO-COMPONENT SYSTEM REGULATORY PROTEIN"/>
    <property type="match status" value="1"/>
</dbReference>
<dbReference type="Pfam" id="PF00072">
    <property type="entry name" value="Response_reg"/>
    <property type="match status" value="1"/>
</dbReference>
<reference evidence="3 4" key="1">
    <citation type="journal article" date="2011" name="J. Bacteriol.">
        <title>Genome sequence of 'Pedosphaera parvula' Ellin514, an aerobic Verrucomicrobial isolate from pasture soil.</title>
        <authorList>
            <person name="Kant R."/>
            <person name="van Passel M.W."/>
            <person name="Sangwan P."/>
            <person name="Palva A."/>
            <person name="Lucas S."/>
            <person name="Copeland A."/>
            <person name="Lapidus A."/>
            <person name="Glavina Del Rio T."/>
            <person name="Dalin E."/>
            <person name="Tice H."/>
            <person name="Bruce D."/>
            <person name="Goodwin L."/>
            <person name="Pitluck S."/>
            <person name="Chertkov O."/>
            <person name="Larimer F.W."/>
            <person name="Land M.L."/>
            <person name="Hauser L."/>
            <person name="Brettin T.S."/>
            <person name="Detter J.C."/>
            <person name="Han S."/>
            <person name="de Vos W.M."/>
            <person name="Janssen P.H."/>
            <person name="Smidt H."/>
        </authorList>
    </citation>
    <scope>NUCLEOTIDE SEQUENCE [LARGE SCALE GENOMIC DNA]</scope>
    <source>
        <strain evidence="3 4">Ellin514</strain>
    </source>
</reference>
<feature type="domain" description="Response regulatory" evidence="2">
    <location>
        <begin position="4"/>
        <end position="132"/>
    </location>
</feature>
<comment type="caution">
    <text evidence="3">The sequence shown here is derived from an EMBL/GenBank/DDBJ whole genome shotgun (WGS) entry which is preliminary data.</text>
</comment>
<dbReference type="PANTHER" id="PTHR44520">
    <property type="entry name" value="RESPONSE REGULATOR RCP1-RELATED"/>
    <property type="match status" value="1"/>
</dbReference>
<evidence type="ECO:0000313" key="3">
    <source>
        <dbReference type="EMBL" id="EEF59888.1"/>
    </source>
</evidence>
<organism evidence="3 4">
    <name type="scientific">Pedosphaera parvula (strain Ellin514)</name>
    <dbReference type="NCBI Taxonomy" id="320771"/>
    <lineage>
        <taxon>Bacteria</taxon>
        <taxon>Pseudomonadati</taxon>
        <taxon>Verrucomicrobiota</taxon>
        <taxon>Pedosphaerae</taxon>
        <taxon>Pedosphaerales</taxon>
        <taxon>Pedosphaeraceae</taxon>
        <taxon>Pedosphaera</taxon>
    </lineage>
</organism>